<proteinExistence type="inferred from homology"/>
<evidence type="ECO:0000313" key="10">
    <source>
        <dbReference type="EMBL" id="WDI05385.1"/>
    </source>
</evidence>
<keyword evidence="5" id="KW-0862">Zinc</keyword>
<dbReference type="GO" id="GO:0046872">
    <property type="term" value="F:metal ion binding"/>
    <property type="evidence" value="ECO:0007669"/>
    <property type="project" value="UniProtKB-KW"/>
</dbReference>
<evidence type="ECO:0000313" key="11">
    <source>
        <dbReference type="Proteomes" id="UP001220962"/>
    </source>
</evidence>
<dbReference type="PANTHER" id="PTHR30471:SF3">
    <property type="entry name" value="UPF0758 PROTEIN YEES-RELATED"/>
    <property type="match status" value="1"/>
</dbReference>
<dbReference type="EMBL" id="CP118102">
    <property type="protein sequence ID" value="WDH85419.1"/>
    <property type="molecule type" value="Genomic_DNA"/>
</dbReference>
<dbReference type="Gene3D" id="3.40.140.10">
    <property type="entry name" value="Cytidine Deaminase, domain 2"/>
    <property type="match status" value="1"/>
</dbReference>
<dbReference type="Proteomes" id="UP001221519">
    <property type="component" value="Plasmid unnamed2"/>
</dbReference>
<protein>
    <submittedName>
        <fullName evidence="9">DNA repair protein RadC</fullName>
    </submittedName>
</protein>
<keyword evidence="4" id="KW-0378">Hydrolase</keyword>
<dbReference type="EMBL" id="CP118110">
    <property type="protein sequence ID" value="WDI05385.1"/>
    <property type="molecule type" value="Genomic_DNA"/>
</dbReference>
<dbReference type="PANTHER" id="PTHR30471">
    <property type="entry name" value="DNA REPAIR PROTEIN RADC"/>
    <property type="match status" value="1"/>
</dbReference>
<evidence type="ECO:0000256" key="1">
    <source>
        <dbReference type="ARBA" id="ARBA00010243"/>
    </source>
</evidence>
<evidence type="ECO:0000313" key="9">
    <source>
        <dbReference type="EMBL" id="WDH85419.1"/>
    </source>
</evidence>
<evidence type="ECO:0000256" key="6">
    <source>
        <dbReference type="ARBA" id="ARBA00023049"/>
    </source>
</evidence>
<keyword evidence="12" id="KW-1185">Reference proteome</keyword>
<reference evidence="9 12" key="1">
    <citation type="submission" date="2023-02" db="EMBL/GenBank/DDBJ databases">
        <title>Pathogen: clinical or host-associated sample.</title>
        <authorList>
            <person name="Hergert J."/>
            <person name="Casey R."/>
            <person name="Wagner J."/>
            <person name="Young E.L."/>
            <person name="Oakeson K.F."/>
        </authorList>
    </citation>
    <scope>NUCLEOTIDE SEQUENCE</scope>
    <source>
        <strain evidence="10 12">2022CK-00829</strain>
        <strain evidence="9">2022CK-00830</strain>
        <plasmid evidence="9">unnamed1</plasmid>
        <plasmid evidence="10 12">unnamed2</plasmid>
    </source>
</reference>
<dbReference type="NCBIfam" id="NF000642">
    <property type="entry name" value="PRK00024.1"/>
    <property type="match status" value="1"/>
</dbReference>
<evidence type="ECO:0000256" key="4">
    <source>
        <dbReference type="ARBA" id="ARBA00022801"/>
    </source>
</evidence>
<dbReference type="InterPro" id="IPR037518">
    <property type="entry name" value="MPN"/>
</dbReference>
<dbReference type="PROSITE" id="PS50249">
    <property type="entry name" value="MPN"/>
    <property type="match status" value="1"/>
</dbReference>
<evidence type="ECO:0000259" key="8">
    <source>
        <dbReference type="PROSITE" id="PS50249"/>
    </source>
</evidence>
<comment type="similarity">
    <text evidence="1 7">Belongs to the UPF0758 family.</text>
</comment>
<evidence type="ECO:0000313" key="12">
    <source>
        <dbReference type="Proteomes" id="UP001221519"/>
    </source>
</evidence>
<evidence type="ECO:0000256" key="2">
    <source>
        <dbReference type="ARBA" id="ARBA00022670"/>
    </source>
</evidence>
<sequence>MSYSVLNQSAVKEARSVYFHSCDVSRLSVKDLLIVILEPIVKSRSISAVVDDILQNGLPYLGTLSEFELSVLFDLNEKQSFQLMSIFELAKRMNTSVATEEVIIRSPVDARYAVQDLKYLDREHFVTLYLNTKNRVIGRETVSIGSLNATLVHPREVFKGAIRKGAASVIFAHNHPSGNPEPSIEDISLTERMVEAGVIIGIDVLDHIIIGGDKYYSMKEKGRLPILKEASNKGSIV</sequence>
<dbReference type="CDD" id="cd08071">
    <property type="entry name" value="MPN_DUF2466"/>
    <property type="match status" value="1"/>
</dbReference>
<accession>A0AAX3N8E4</accession>
<evidence type="ECO:0000256" key="7">
    <source>
        <dbReference type="RuleBase" id="RU003797"/>
    </source>
</evidence>
<organism evidence="9 11">
    <name type="scientific">Paenibacillus urinalis</name>
    <dbReference type="NCBI Taxonomy" id="521520"/>
    <lineage>
        <taxon>Bacteria</taxon>
        <taxon>Bacillati</taxon>
        <taxon>Bacillota</taxon>
        <taxon>Bacilli</taxon>
        <taxon>Bacillales</taxon>
        <taxon>Paenibacillaceae</taxon>
        <taxon>Paenibacillus</taxon>
    </lineage>
</organism>
<dbReference type="Proteomes" id="UP001220962">
    <property type="component" value="Plasmid unnamed1"/>
</dbReference>
<keyword evidence="3" id="KW-0479">Metal-binding</keyword>
<dbReference type="InterPro" id="IPR001405">
    <property type="entry name" value="UPF0758"/>
</dbReference>
<name>A0AAX3N8E4_9BACL</name>
<geneLocation type="plasmid" evidence="10 12">
    <name>unnamed2</name>
</geneLocation>
<keyword evidence="2" id="KW-0645">Protease</keyword>
<dbReference type="AlphaFoldDB" id="A0AAX3N8E4"/>
<dbReference type="InterPro" id="IPR025657">
    <property type="entry name" value="RadC_JAB"/>
</dbReference>
<gene>
    <name evidence="9" type="primary">radC</name>
    <name evidence="9" type="ORF">PUW23_25620</name>
    <name evidence="10" type="ORF">PUW25_26700</name>
</gene>
<evidence type="ECO:0000256" key="3">
    <source>
        <dbReference type="ARBA" id="ARBA00022723"/>
    </source>
</evidence>
<keyword evidence="6" id="KW-0482">Metalloprotease</keyword>
<dbReference type="InterPro" id="IPR020891">
    <property type="entry name" value="UPF0758_CS"/>
</dbReference>
<dbReference type="PROSITE" id="PS01302">
    <property type="entry name" value="UPF0758"/>
    <property type="match status" value="1"/>
</dbReference>
<dbReference type="Pfam" id="PF04002">
    <property type="entry name" value="RadC"/>
    <property type="match status" value="1"/>
</dbReference>
<evidence type="ECO:0000256" key="5">
    <source>
        <dbReference type="ARBA" id="ARBA00022833"/>
    </source>
</evidence>
<dbReference type="GO" id="GO:0008237">
    <property type="term" value="F:metallopeptidase activity"/>
    <property type="evidence" value="ECO:0007669"/>
    <property type="project" value="UniProtKB-KW"/>
</dbReference>
<geneLocation type="plasmid" evidence="9 11">
    <name>unnamed1</name>
</geneLocation>
<dbReference type="RefSeq" id="WP_205055007.1">
    <property type="nucleotide sequence ID" value="NZ_CP118102.1"/>
</dbReference>
<dbReference type="GO" id="GO:0006508">
    <property type="term" value="P:proteolysis"/>
    <property type="evidence" value="ECO:0007669"/>
    <property type="project" value="UniProtKB-KW"/>
</dbReference>
<feature type="domain" description="MPN" evidence="8">
    <location>
        <begin position="102"/>
        <end position="224"/>
    </location>
</feature>
<dbReference type="NCBIfam" id="TIGR00608">
    <property type="entry name" value="radc"/>
    <property type="match status" value="1"/>
</dbReference>
<keyword evidence="9" id="KW-0614">Plasmid</keyword>